<comment type="caution">
    <text evidence="1">The sequence shown here is derived from an EMBL/GenBank/DDBJ whole genome shotgun (WGS) entry which is preliminary data.</text>
</comment>
<proteinExistence type="predicted"/>
<dbReference type="AlphaFoldDB" id="A0A4U8T8T3"/>
<accession>A0A4U8T8T3</accession>
<organism evidence="1 2">
    <name type="scientific">Helicobacter trogontum</name>
    <dbReference type="NCBI Taxonomy" id="50960"/>
    <lineage>
        <taxon>Bacteria</taxon>
        <taxon>Pseudomonadati</taxon>
        <taxon>Campylobacterota</taxon>
        <taxon>Epsilonproteobacteria</taxon>
        <taxon>Campylobacterales</taxon>
        <taxon>Helicobacteraceae</taxon>
        <taxon>Helicobacter</taxon>
    </lineage>
</organism>
<dbReference type="RefSeq" id="WP_034322069.1">
    <property type="nucleotide sequence ID" value="NZ_FZNF01000073.1"/>
</dbReference>
<evidence type="ECO:0000313" key="1">
    <source>
        <dbReference type="EMBL" id="TLD95137.1"/>
    </source>
</evidence>
<dbReference type="EMBL" id="JRPK02000050">
    <property type="protein sequence ID" value="TLD95137.1"/>
    <property type="molecule type" value="Genomic_DNA"/>
</dbReference>
<name>A0A4U8T8T3_9HELI</name>
<dbReference type="Proteomes" id="UP000029861">
    <property type="component" value="Unassembled WGS sequence"/>
</dbReference>
<evidence type="ECO:0000313" key="2">
    <source>
        <dbReference type="Proteomes" id="UP000029861"/>
    </source>
</evidence>
<gene>
    <name evidence="1" type="ORF">LS80_009570</name>
</gene>
<sequence>MKRFISFIASSVLAFGLQQDIKTPLQNTNYKMYVKQRSNITKSDIEMLSNIIYEINQAKCKDIIQQNYTLNKSQKQNIKSLLKILDKVILIAKNEMTNKYDEKVYYSSLALKNLLESLINDTYMQMVGNFNALNSKDFDCLEYGKKVHEINELLNV</sequence>
<protein>
    <submittedName>
        <fullName evidence="1">Uncharacterized protein</fullName>
    </submittedName>
</protein>
<reference evidence="1 2" key="1">
    <citation type="journal article" date="2014" name="Genome Announc.">
        <title>Draft genome sequences of eight enterohepatic helicobacter species isolated from both laboratory and wild rodents.</title>
        <authorList>
            <person name="Sheh A."/>
            <person name="Shen Z."/>
            <person name="Fox J.G."/>
        </authorList>
    </citation>
    <scope>NUCLEOTIDE SEQUENCE [LARGE SCALE GENOMIC DNA]</scope>
    <source>
        <strain evidence="1 2">ATCC 49310</strain>
    </source>
</reference>